<evidence type="ECO:0000256" key="13">
    <source>
        <dbReference type="HAMAP-Rule" id="MF_00328"/>
    </source>
</evidence>
<evidence type="ECO:0000256" key="3">
    <source>
        <dbReference type="ARBA" id="ARBA00005790"/>
    </source>
</evidence>
<reference evidence="16" key="1">
    <citation type="submission" date="2016-01" db="EMBL/GenBank/DDBJ databases">
        <authorList>
            <person name="Mitreva M."/>
            <person name="Pepin K.H."/>
            <person name="Mihindukulasuriya K.A."/>
            <person name="Fulton R."/>
            <person name="Fronick C."/>
            <person name="O'Laughlin M."/>
            <person name="Miner T."/>
            <person name="Herter B."/>
            <person name="Rosa B.A."/>
            <person name="Cordes M."/>
            <person name="Tomlinson C."/>
            <person name="Wollam A."/>
            <person name="Palsikar V.B."/>
            <person name="Mardis E.R."/>
            <person name="Wilson R.K."/>
        </authorList>
    </citation>
    <scope>NUCLEOTIDE SEQUENCE [LARGE SCALE GENOMIC DNA]</scope>
    <source>
        <strain evidence="16">KA00274</strain>
    </source>
</reference>
<dbReference type="InterPro" id="IPR008144">
    <property type="entry name" value="Guanylate_kin-like_dom"/>
</dbReference>
<dbReference type="InterPro" id="IPR027417">
    <property type="entry name" value="P-loop_NTPase"/>
</dbReference>
<dbReference type="EC" id="2.7.4.8" evidence="4 13"/>
<dbReference type="Gene3D" id="3.30.63.10">
    <property type="entry name" value="Guanylate Kinase phosphate binding domain"/>
    <property type="match status" value="1"/>
</dbReference>
<dbReference type="PANTHER" id="PTHR23117">
    <property type="entry name" value="GUANYLATE KINASE-RELATED"/>
    <property type="match status" value="1"/>
</dbReference>
<dbReference type="OrthoDB" id="9808150at2"/>
<dbReference type="InterPro" id="IPR008145">
    <property type="entry name" value="GK/Ca_channel_bsu"/>
</dbReference>
<dbReference type="HAMAP" id="MF_00328">
    <property type="entry name" value="Guanylate_kinase"/>
    <property type="match status" value="1"/>
</dbReference>
<dbReference type="InterPro" id="IPR020590">
    <property type="entry name" value="Guanylate_kinase_CS"/>
</dbReference>
<comment type="catalytic activity">
    <reaction evidence="12 13">
        <text>GMP + ATP = GDP + ADP</text>
        <dbReference type="Rhea" id="RHEA:20780"/>
        <dbReference type="ChEBI" id="CHEBI:30616"/>
        <dbReference type="ChEBI" id="CHEBI:58115"/>
        <dbReference type="ChEBI" id="CHEBI:58189"/>
        <dbReference type="ChEBI" id="CHEBI:456216"/>
        <dbReference type="EC" id="2.7.4.8"/>
    </reaction>
</comment>
<dbReference type="FunFam" id="3.30.63.10:FF:000005">
    <property type="entry name" value="Guanylate kinase"/>
    <property type="match status" value="1"/>
</dbReference>
<evidence type="ECO:0000256" key="12">
    <source>
        <dbReference type="ARBA" id="ARBA00048594"/>
    </source>
</evidence>
<evidence type="ECO:0000256" key="11">
    <source>
        <dbReference type="ARBA" id="ARBA00030128"/>
    </source>
</evidence>
<evidence type="ECO:0000313" key="15">
    <source>
        <dbReference type="EMBL" id="KXB39210.1"/>
    </source>
</evidence>
<dbReference type="PATRIC" id="fig|1497955.3.peg.1208"/>
<keyword evidence="7 13" id="KW-0808">Transferase</keyword>
<organism evidence="15 16">
    <name type="scientific">Amygdalobacter nucleatus</name>
    <dbReference type="NCBI Taxonomy" id="3029274"/>
    <lineage>
        <taxon>Bacteria</taxon>
        <taxon>Bacillati</taxon>
        <taxon>Bacillota</taxon>
        <taxon>Clostridia</taxon>
        <taxon>Eubacteriales</taxon>
        <taxon>Oscillospiraceae</taxon>
        <taxon>Amygdalobacter</taxon>
    </lineage>
</organism>
<evidence type="ECO:0000256" key="7">
    <source>
        <dbReference type="ARBA" id="ARBA00022679"/>
    </source>
</evidence>
<dbReference type="Pfam" id="PF00625">
    <property type="entry name" value="Guanylate_kin"/>
    <property type="match status" value="1"/>
</dbReference>
<dbReference type="RefSeq" id="WP_066714805.1">
    <property type="nucleotide sequence ID" value="NZ_CP118869.1"/>
</dbReference>
<evidence type="ECO:0000256" key="10">
    <source>
        <dbReference type="ARBA" id="ARBA00022840"/>
    </source>
</evidence>
<comment type="function">
    <text evidence="1 13">Essential for recycling GMP and indirectly, cGMP.</text>
</comment>
<dbReference type="STRING" id="1497955.HMPREF1872_01242"/>
<dbReference type="NCBIfam" id="TIGR03263">
    <property type="entry name" value="guanyl_kin"/>
    <property type="match status" value="1"/>
</dbReference>
<dbReference type="GO" id="GO:0004385">
    <property type="term" value="F:GMP kinase activity"/>
    <property type="evidence" value="ECO:0007669"/>
    <property type="project" value="UniProtKB-UniRule"/>
</dbReference>
<dbReference type="PROSITE" id="PS50052">
    <property type="entry name" value="GUANYLATE_KINASE_2"/>
    <property type="match status" value="1"/>
</dbReference>
<accession>A0A133Y7T3</accession>
<dbReference type="EMBL" id="LSCV01000042">
    <property type="protein sequence ID" value="KXB39210.1"/>
    <property type="molecule type" value="Genomic_DNA"/>
</dbReference>
<comment type="caution">
    <text evidence="15">The sequence shown here is derived from an EMBL/GenBank/DDBJ whole genome shotgun (WGS) entry which is preliminary data.</text>
</comment>
<comment type="subcellular location">
    <subcellularLocation>
        <location evidence="2 13">Cytoplasm</location>
    </subcellularLocation>
</comment>
<dbReference type="AlphaFoldDB" id="A0A133Y7T3"/>
<evidence type="ECO:0000256" key="2">
    <source>
        <dbReference type="ARBA" id="ARBA00004496"/>
    </source>
</evidence>
<dbReference type="Proteomes" id="UP000070080">
    <property type="component" value="Unassembled WGS sequence"/>
</dbReference>
<dbReference type="InterPro" id="IPR017665">
    <property type="entry name" value="Guanylate_kinase"/>
</dbReference>
<gene>
    <name evidence="13" type="primary">gmk</name>
    <name evidence="15" type="ORF">HMPREF1872_01242</name>
</gene>
<evidence type="ECO:0000256" key="4">
    <source>
        <dbReference type="ARBA" id="ARBA00012961"/>
    </source>
</evidence>
<keyword evidence="6 13" id="KW-0963">Cytoplasm</keyword>
<evidence type="ECO:0000256" key="1">
    <source>
        <dbReference type="ARBA" id="ARBA00003531"/>
    </source>
</evidence>
<evidence type="ECO:0000256" key="5">
    <source>
        <dbReference type="ARBA" id="ARBA00016296"/>
    </source>
</evidence>
<keyword evidence="8 13" id="KW-0547">Nucleotide-binding</keyword>
<comment type="similarity">
    <text evidence="3 13">Belongs to the guanylate kinase family.</text>
</comment>
<feature type="domain" description="Guanylate kinase-like" evidence="14">
    <location>
        <begin position="9"/>
        <end position="188"/>
    </location>
</feature>
<evidence type="ECO:0000256" key="8">
    <source>
        <dbReference type="ARBA" id="ARBA00022741"/>
    </source>
</evidence>
<dbReference type="CDD" id="cd00071">
    <property type="entry name" value="GMPK"/>
    <property type="match status" value="1"/>
</dbReference>
<dbReference type="PANTHER" id="PTHR23117:SF13">
    <property type="entry name" value="GUANYLATE KINASE"/>
    <property type="match status" value="1"/>
</dbReference>
<keyword evidence="10 13" id="KW-0067">ATP-binding</keyword>
<sequence>MMSKVEDESIFLAISGPSGVGKGTCIAALRRLLPELKLSVSATTRQPRPGEIDGVHYHFLAKDKFEDYLHNDEIIEYDQFCGSYYGTLKATLDEAINEHEDMILDITVKGSLNVKRFFPKQTVTVFIAPPSIECLRARLLGRGTESEEVRALRLAQAEAECKQEDKFDYVVVNKNVDECAQKLLTIFQTVKANLKTKS</sequence>
<dbReference type="SMART" id="SM00072">
    <property type="entry name" value="GuKc"/>
    <property type="match status" value="1"/>
</dbReference>
<dbReference type="SUPFAM" id="SSF52540">
    <property type="entry name" value="P-loop containing nucleoside triphosphate hydrolases"/>
    <property type="match status" value="1"/>
</dbReference>
<dbReference type="PROSITE" id="PS00856">
    <property type="entry name" value="GUANYLATE_KINASE_1"/>
    <property type="match status" value="1"/>
</dbReference>
<evidence type="ECO:0000313" key="16">
    <source>
        <dbReference type="Proteomes" id="UP000070080"/>
    </source>
</evidence>
<keyword evidence="16" id="KW-1185">Reference proteome</keyword>
<evidence type="ECO:0000259" key="14">
    <source>
        <dbReference type="PROSITE" id="PS50052"/>
    </source>
</evidence>
<evidence type="ECO:0000256" key="6">
    <source>
        <dbReference type="ARBA" id="ARBA00022490"/>
    </source>
</evidence>
<evidence type="ECO:0000256" key="9">
    <source>
        <dbReference type="ARBA" id="ARBA00022777"/>
    </source>
</evidence>
<dbReference type="Gene3D" id="3.40.50.300">
    <property type="entry name" value="P-loop containing nucleotide triphosphate hydrolases"/>
    <property type="match status" value="1"/>
</dbReference>
<proteinExistence type="inferred from homology"/>
<dbReference type="GO" id="GO:0005524">
    <property type="term" value="F:ATP binding"/>
    <property type="evidence" value="ECO:0007669"/>
    <property type="project" value="UniProtKB-UniRule"/>
</dbReference>
<feature type="binding site" evidence="13">
    <location>
        <begin position="16"/>
        <end position="23"/>
    </location>
    <ligand>
        <name>ATP</name>
        <dbReference type="ChEBI" id="CHEBI:30616"/>
    </ligand>
</feature>
<keyword evidence="9 13" id="KW-0418">Kinase</keyword>
<name>A0A133Y7T3_9FIRM</name>
<protein>
    <recommendedName>
        <fullName evidence="5 13">Guanylate kinase</fullName>
        <ecNumber evidence="4 13">2.7.4.8</ecNumber>
    </recommendedName>
    <alternativeName>
        <fullName evidence="11 13">GMP kinase</fullName>
    </alternativeName>
</protein>
<dbReference type="GO" id="GO:0005829">
    <property type="term" value="C:cytosol"/>
    <property type="evidence" value="ECO:0007669"/>
    <property type="project" value="TreeGrafter"/>
</dbReference>